<evidence type="ECO:0000256" key="11">
    <source>
        <dbReference type="HAMAP-Rule" id="MF_00255"/>
    </source>
</evidence>
<dbReference type="EMBL" id="NRSD01000009">
    <property type="protein sequence ID" value="MBK1645017.1"/>
    <property type="molecule type" value="Genomic_DNA"/>
</dbReference>
<dbReference type="SMART" id="SM00836">
    <property type="entry name" value="DALR_1"/>
    <property type="match status" value="1"/>
</dbReference>
<dbReference type="Proteomes" id="UP001138802">
    <property type="component" value="Unassembled WGS sequence"/>
</dbReference>
<dbReference type="GO" id="GO:0004820">
    <property type="term" value="F:glycine-tRNA ligase activity"/>
    <property type="evidence" value="ECO:0007669"/>
    <property type="project" value="UniProtKB-UniRule"/>
</dbReference>
<dbReference type="GO" id="GO:0004814">
    <property type="term" value="F:arginine-tRNA ligase activity"/>
    <property type="evidence" value="ECO:0007669"/>
    <property type="project" value="InterPro"/>
</dbReference>
<dbReference type="Pfam" id="PF02092">
    <property type="entry name" value="tRNA_synt_2f"/>
    <property type="match status" value="1"/>
</dbReference>
<dbReference type="GO" id="GO:0006420">
    <property type="term" value="P:arginyl-tRNA aminoacylation"/>
    <property type="evidence" value="ECO:0007669"/>
    <property type="project" value="InterPro"/>
</dbReference>
<keyword evidence="4 11" id="KW-0963">Cytoplasm</keyword>
<dbReference type="PANTHER" id="PTHR30075:SF2">
    <property type="entry name" value="GLYCINE--TRNA LIGASE, CHLOROPLASTIC_MITOCHONDRIAL 2"/>
    <property type="match status" value="1"/>
</dbReference>
<dbReference type="EC" id="6.1.1.14" evidence="11"/>
<evidence type="ECO:0000256" key="4">
    <source>
        <dbReference type="ARBA" id="ARBA00022490"/>
    </source>
</evidence>
<evidence type="ECO:0000256" key="8">
    <source>
        <dbReference type="ARBA" id="ARBA00022917"/>
    </source>
</evidence>
<dbReference type="InterPro" id="IPR008909">
    <property type="entry name" value="DALR_anticod-bd"/>
</dbReference>
<reference evidence="13 14" key="1">
    <citation type="journal article" date="2020" name="Microorganisms">
        <title>Osmotic Adaptation and Compatible Solute Biosynthesis of Phototrophic Bacteria as Revealed from Genome Analyses.</title>
        <authorList>
            <person name="Imhoff J.F."/>
            <person name="Rahn T."/>
            <person name="Kunzel S."/>
            <person name="Keller A."/>
            <person name="Neulinger S.C."/>
        </authorList>
    </citation>
    <scope>NUCLEOTIDE SEQUENCE [LARGE SCALE GENOMIC DNA]</scope>
    <source>
        <strain evidence="13 14">DSM 21303</strain>
    </source>
</reference>
<dbReference type="GO" id="GO:0005524">
    <property type="term" value="F:ATP binding"/>
    <property type="evidence" value="ECO:0007669"/>
    <property type="project" value="UniProtKB-UniRule"/>
</dbReference>
<organism evidence="13 14">
    <name type="scientific">Thiocapsa imhoffii</name>
    <dbReference type="NCBI Taxonomy" id="382777"/>
    <lineage>
        <taxon>Bacteria</taxon>
        <taxon>Pseudomonadati</taxon>
        <taxon>Pseudomonadota</taxon>
        <taxon>Gammaproteobacteria</taxon>
        <taxon>Chromatiales</taxon>
        <taxon>Chromatiaceae</taxon>
        <taxon>Thiocapsa</taxon>
    </lineage>
</organism>
<evidence type="ECO:0000259" key="12">
    <source>
        <dbReference type="SMART" id="SM00836"/>
    </source>
</evidence>
<dbReference type="PANTHER" id="PTHR30075">
    <property type="entry name" value="GLYCYL-TRNA SYNTHETASE"/>
    <property type="match status" value="1"/>
</dbReference>
<dbReference type="PRINTS" id="PR01045">
    <property type="entry name" value="TRNASYNTHGB"/>
</dbReference>
<evidence type="ECO:0000313" key="13">
    <source>
        <dbReference type="EMBL" id="MBK1645017.1"/>
    </source>
</evidence>
<comment type="subcellular location">
    <subcellularLocation>
        <location evidence="1 11">Cytoplasm</location>
    </subcellularLocation>
</comment>
<dbReference type="HAMAP" id="MF_00255">
    <property type="entry name" value="Gly_tRNA_synth_beta"/>
    <property type="match status" value="1"/>
</dbReference>
<dbReference type="AlphaFoldDB" id="A0A9X1B8P6"/>
<proteinExistence type="inferred from homology"/>
<keyword evidence="7 11" id="KW-0067">ATP-binding</keyword>
<keyword evidence="9 11" id="KW-0030">Aminoacyl-tRNA synthetase</keyword>
<feature type="domain" description="DALR anticodon binding" evidence="12">
    <location>
        <begin position="586"/>
        <end position="694"/>
    </location>
</feature>
<dbReference type="InterPro" id="IPR015944">
    <property type="entry name" value="Gly-tRNA-synth_bsu"/>
</dbReference>
<keyword evidence="14" id="KW-1185">Reference proteome</keyword>
<evidence type="ECO:0000256" key="5">
    <source>
        <dbReference type="ARBA" id="ARBA00022598"/>
    </source>
</evidence>
<keyword evidence="8 11" id="KW-0648">Protein biosynthesis</keyword>
<dbReference type="RefSeq" id="WP_200387826.1">
    <property type="nucleotide sequence ID" value="NZ_NRSD01000009.1"/>
</dbReference>
<name>A0A9X1B8P6_9GAMM</name>
<evidence type="ECO:0000256" key="1">
    <source>
        <dbReference type="ARBA" id="ARBA00004496"/>
    </source>
</evidence>
<comment type="catalytic activity">
    <reaction evidence="10 11">
        <text>tRNA(Gly) + glycine + ATP = glycyl-tRNA(Gly) + AMP + diphosphate</text>
        <dbReference type="Rhea" id="RHEA:16013"/>
        <dbReference type="Rhea" id="RHEA-COMP:9664"/>
        <dbReference type="Rhea" id="RHEA-COMP:9683"/>
        <dbReference type="ChEBI" id="CHEBI:30616"/>
        <dbReference type="ChEBI" id="CHEBI:33019"/>
        <dbReference type="ChEBI" id="CHEBI:57305"/>
        <dbReference type="ChEBI" id="CHEBI:78442"/>
        <dbReference type="ChEBI" id="CHEBI:78522"/>
        <dbReference type="ChEBI" id="CHEBI:456215"/>
        <dbReference type="EC" id="6.1.1.14"/>
    </reaction>
</comment>
<dbReference type="PROSITE" id="PS50861">
    <property type="entry name" value="AA_TRNA_LIGASE_II_GLYAB"/>
    <property type="match status" value="1"/>
</dbReference>
<comment type="subunit">
    <text evidence="3 11">Tetramer of two alpha and two beta subunits.</text>
</comment>
<dbReference type="NCBIfam" id="TIGR00211">
    <property type="entry name" value="glyS"/>
    <property type="match status" value="1"/>
</dbReference>
<accession>A0A9X1B8P6</accession>
<dbReference type="GO" id="GO:0006426">
    <property type="term" value="P:glycyl-tRNA aminoacylation"/>
    <property type="evidence" value="ECO:0007669"/>
    <property type="project" value="UniProtKB-UniRule"/>
</dbReference>
<comment type="similarity">
    <text evidence="2 11">Belongs to the class-II aminoacyl-tRNA synthetase family.</text>
</comment>
<gene>
    <name evidence="11" type="primary">glyS</name>
    <name evidence="13" type="ORF">CKO25_10210</name>
</gene>
<evidence type="ECO:0000256" key="9">
    <source>
        <dbReference type="ARBA" id="ARBA00023146"/>
    </source>
</evidence>
<evidence type="ECO:0000256" key="10">
    <source>
        <dbReference type="ARBA" id="ARBA00047937"/>
    </source>
</evidence>
<evidence type="ECO:0000256" key="3">
    <source>
        <dbReference type="ARBA" id="ARBA00011209"/>
    </source>
</evidence>
<dbReference type="InterPro" id="IPR006194">
    <property type="entry name" value="Gly-tRNA-synth_heterodimer"/>
</dbReference>
<keyword evidence="6 11" id="KW-0547">Nucleotide-binding</keyword>
<dbReference type="GO" id="GO:0005829">
    <property type="term" value="C:cytosol"/>
    <property type="evidence" value="ECO:0007669"/>
    <property type="project" value="TreeGrafter"/>
</dbReference>
<evidence type="ECO:0000256" key="7">
    <source>
        <dbReference type="ARBA" id="ARBA00022840"/>
    </source>
</evidence>
<dbReference type="SUPFAM" id="SSF109604">
    <property type="entry name" value="HD-domain/PDEase-like"/>
    <property type="match status" value="1"/>
</dbReference>
<sequence length="701" mass="76635">MSPTTELLIEIGTEELPPAALQPLALAFTEGLRTQLTDAEIAFSSIESFASPRRLALLVHDIQTQQPDREVVRRGPAVQAAFTADGAPTKAALGFASSCGVALDALARESTPKGEWLLYREMRPGAPTAALVPTLTETALAGLPIPRRMRWGTGTAEFVRPVHWVCLLLGRERVPGTILGVASGRVTFGHRFHHPEALPIAHARDYADLLRSQGFVEPDFIRRRERIQTTVMELAATQGLTARLDPDLLNEVTALVEWPVPILGHFDESYLEIPPEVLIETMQSHQKYFPLEDQDGRLQAAFIAVTNLESRDPDQVRAGNERVIRPRFADAAFFWRQDLKQPLESYRTRLETVVFQERLGSLADKSARVACLARHLAPTLQIDPEIAARAALLSRCDLVTSMVYEFPTLQGTMGRYYAAQAQEDAGICEAMQEQYLPRFAGDRLPLGACGRTLAIADRIDTLVGVFGIGLRPSGAKDPYGLRRAAIGVLRILIESPLDLDLRDLLAVAASIYPAGTLSADVEPAALEFLLERLRGYYHDRGIAADTIEAVLRTGVTNPADLDARLTAVSAFRRLPAAVSLAAANKRIRNLLTKSGIQVGAAATQPQPRAELFVDPAEMRLGERVARLSAQVHPLASARDYVGVLEALADLDADLDAFFEAVLVMDEDETIRDNRLALLASLASLFLLVADLSRVQDAPRGT</sequence>
<protein>
    <recommendedName>
        <fullName evidence="11">Glycine--tRNA ligase beta subunit</fullName>
        <ecNumber evidence="11">6.1.1.14</ecNumber>
    </recommendedName>
    <alternativeName>
        <fullName evidence="11">Glycyl-tRNA synthetase beta subunit</fullName>
        <shortName evidence="11">GlyRS</shortName>
    </alternativeName>
</protein>
<evidence type="ECO:0000313" key="14">
    <source>
        <dbReference type="Proteomes" id="UP001138802"/>
    </source>
</evidence>
<evidence type="ECO:0000256" key="6">
    <source>
        <dbReference type="ARBA" id="ARBA00022741"/>
    </source>
</evidence>
<comment type="caution">
    <text evidence="13">The sequence shown here is derived from an EMBL/GenBank/DDBJ whole genome shotgun (WGS) entry which is preliminary data.</text>
</comment>
<dbReference type="Pfam" id="PF05746">
    <property type="entry name" value="DALR_1"/>
    <property type="match status" value="1"/>
</dbReference>
<keyword evidence="5 11" id="KW-0436">Ligase</keyword>
<evidence type="ECO:0000256" key="2">
    <source>
        <dbReference type="ARBA" id="ARBA00008226"/>
    </source>
</evidence>